<dbReference type="RefSeq" id="WP_250094769.1">
    <property type="nucleotide sequence ID" value="NZ_JAKRYL010000002.1"/>
</dbReference>
<dbReference type="AlphaFoldDB" id="A0A9X2CRD0"/>
<proteinExistence type="predicted"/>
<comment type="caution">
    <text evidence="3">The sequence shown here is derived from an EMBL/GenBank/DDBJ whole genome shotgun (WGS) entry which is preliminary data.</text>
</comment>
<dbReference type="EMBL" id="JAKRYL010000002">
    <property type="protein sequence ID" value="MCL7745830.1"/>
    <property type="molecule type" value="Genomic_DNA"/>
</dbReference>
<evidence type="ECO:0000256" key="2">
    <source>
        <dbReference type="SAM" id="SignalP"/>
    </source>
</evidence>
<dbReference type="Proteomes" id="UP001139150">
    <property type="component" value="Unassembled WGS sequence"/>
</dbReference>
<evidence type="ECO:0008006" key="5">
    <source>
        <dbReference type="Google" id="ProtNLM"/>
    </source>
</evidence>
<protein>
    <recommendedName>
        <fullName evidence="5">Sporulation lipoprotein YhcN/YlaJ (Spore_YhcN_YlaJ)</fullName>
    </recommendedName>
</protein>
<name>A0A9X2CRD0_9BACI</name>
<organism evidence="3 4">
    <name type="scientific">Halalkalibacter alkaliphilus</name>
    <dbReference type="NCBI Taxonomy" id="2917993"/>
    <lineage>
        <taxon>Bacteria</taxon>
        <taxon>Bacillati</taxon>
        <taxon>Bacillota</taxon>
        <taxon>Bacilli</taxon>
        <taxon>Bacillales</taxon>
        <taxon>Bacillaceae</taxon>
        <taxon>Halalkalibacter</taxon>
    </lineage>
</organism>
<feature type="coiled-coil region" evidence="1">
    <location>
        <begin position="115"/>
        <end position="142"/>
    </location>
</feature>
<reference evidence="3" key="1">
    <citation type="submission" date="2022-02" db="EMBL/GenBank/DDBJ databases">
        <title>Halalkalibacter sp. nov. isolated from Lonar Lake, India.</title>
        <authorList>
            <person name="Joshi A."/>
            <person name="Thite S."/>
            <person name="Lodha T."/>
        </authorList>
    </citation>
    <scope>NUCLEOTIDE SEQUENCE</scope>
    <source>
        <strain evidence="3">MEB205</strain>
    </source>
</reference>
<dbReference type="PROSITE" id="PS51257">
    <property type="entry name" value="PROKAR_LIPOPROTEIN"/>
    <property type="match status" value="1"/>
</dbReference>
<keyword evidence="1" id="KW-0175">Coiled coil</keyword>
<keyword evidence="2" id="KW-0732">Signal</keyword>
<evidence type="ECO:0000256" key="1">
    <source>
        <dbReference type="SAM" id="Coils"/>
    </source>
</evidence>
<feature type="signal peptide" evidence="2">
    <location>
        <begin position="1"/>
        <end position="22"/>
    </location>
</feature>
<sequence length="145" mass="16679">MKGFISGMIVLCLLAGCQNLTGATPDVKPMQLQENAIIIQDQADEAKKIVLSMEEVVEIKGVSDNDDNIYLAPRVKHFDRFRLKEIRKTGFDSVKKRYPDATVFLSTDQKIFMELEKLEKELKNRTISEQRLKKELKKLEDMMKG</sequence>
<accession>A0A9X2CRD0</accession>
<evidence type="ECO:0000313" key="3">
    <source>
        <dbReference type="EMBL" id="MCL7745830.1"/>
    </source>
</evidence>
<keyword evidence="4" id="KW-1185">Reference proteome</keyword>
<evidence type="ECO:0000313" key="4">
    <source>
        <dbReference type="Proteomes" id="UP001139150"/>
    </source>
</evidence>
<feature type="chain" id="PRO_5040973809" description="Sporulation lipoprotein YhcN/YlaJ (Spore_YhcN_YlaJ)" evidence="2">
    <location>
        <begin position="23"/>
        <end position="145"/>
    </location>
</feature>
<gene>
    <name evidence="3" type="ORF">MF646_01730</name>
</gene>